<keyword evidence="2" id="KW-0812">Transmembrane</keyword>
<proteinExistence type="predicted"/>
<dbReference type="Proteomes" id="UP000094801">
    <property type="component" value="Unassembled WGS sequence"/>
</dbReference>
<accession>A0A1E4SUN2</accession>
<feature type="compositionally biased region" description="Acidic residues" evidence="1">
    <location>
        <begin position="15"/>
        <end position="28"/>
    </location>
</feature>
<feature type="compositionally biased region" description="Polar residues" evidence="1">
    <location>
        <begin position="348"/>
        <end position="369"/>
    </location>
</feature>
<sequence length="404" mass="44892">MNSWEFKFEAKSLDEPEQEQEQEQEIEEQEVKEKTTHTTLIQVTITPLSIPHQTVETSFETPTIEIPNHYNHQNKSISNHNGNQRAVHIYFILIIFILILIYFCGIIYNRLKASREAKLVNNSNYMTDHTTITDPESLPQTLLGDPPTLQNQQDTDTNYNISNVMSLNKPQLSVPSTTSIARPNTGGSMYNPLSATSTVLKLDRRMISNSSEPISVTGTPSYYSVLQQQQQQSRGKEGNFSNPVSSSVVLDLFVRTGELPSYTKVTTTASELGKDESTSTSTSTSTNTNTNTSTMLGKPILPPPQIHVVPKRVKLKHSRKLLDRSGRPNSDSNMRNGYTVPIVEENSGDCSSGEGINNSANLKQQQQSVCGCANKPALSSPLRTQISDYDDDDDDELEEEEDGS</sequence>
<organism evidence="3 4">
    <name type="scientific">[Candida] arabinofermentans NRRL YB-2248</name>
    <dbReference type="NCBI Taxonomy" id="983967"/>
    <lineage>
        <taxon>Eukaryota</taxon>
        <taxon>Fungi</taxon>
        <taxon>Dikarya</taxon>
        <taxon>Ascomycota</taxon>
        <taxon>Saccharomycotina</taxon>
        <taxon>Pichiomycetes</taxon>
        <taxon>Pichiales</taxon>
        <taxon>Pichiaceae</taxon>
        <taxon>Ogataea</taxon>
        <taxon>Ogataea/Candida clade</taxon>
    </lineage>
</organism>
<evidence type="ECO:0000313" key="3">
    <source>
        <dbReference type="EMBL" id="ODV83201.1"/>
    </source>
</evidence>
<feature type="region of interest" description="Disordered" evidence="1">
    <location>
        <begin position="268"/>
        <end position="404"/>
    </location>
</feature>
<keyword evidence="2" id="KW-0472">Membrane</keyword>
<evidence type="ECO:0000313" key="4">
    <source>
        <dbReference type="Proteomes" id="UP000094801"/>
    </source>
</evidence>
<reference evidence="4" key="1">
    <citation type="submission" date="2016-04" db="EMBL/GenBank/DDBJ databases">
        <title>Comparative genomics of biotechnologically important yeasts.</title>
        <authorList>
            <consortium name="DOE Joint Genome Institute"/>
            <person name="Riley R."/>
            <person name="Haridas S."/>
            <person name="Wolfe K.H."/>
            <person name="Lopes M.R."/>
            <person name="Hittinger C.T."/>
            <person name="Goker M."/>
            <person name="Salamov A."/>
            <person name="Wisecaver J."/>
            <person name="Long T.M."/>
            <person name="Aerts A.L."/>
            <person name="Barry K."/>
            <person name="Choi C."/>
            <person name="Clum A."/>
            <person name="Coughlan A.Y."/>
            <person name="Deshpande S."/>
            <person name="Douglass A.P."/>
            <person name="Hanson S.J."/>
            <person name="Klenk H.-P."/>
            <person name="Labutti K."/>
            <person name="Lapidus A."/>
            <person name="Lindquist E."/>
            <person name="Lipzen A."/>
            <person name="Meier-Kolthoff J.P."/>
            <person name="Ohm R.A."/>
            <person name="Otillar R.P."/>
            <person name="Pangilinan J."/>
            <person name="Peng Y."/>
            <person name="Rokas A."/>
            <person name="Rosa C.A."/>
            <person name="Scheuner C."/>
            <person name="Sibirny A.A."/>
            <person name="Slot J.C."/>
            <person name="Stielow J.B."/>
            <person name="Sun H."/>
            <person name="Kurtzman C.P."/>
            <person name="Blackwell M."/>
            <person name="Grigoriev I.V."/>
            <person name="Jeffries T.W."/>
        </authorList>
    </citation>
    <scope>NUCLEOTIDE SEQUENCE [LARGE SCALE GENOMIC DNA]</scope>
    <source>
        <strain evidence="4">NRRL YB-2248</strain>
    </source>
</reference>
<feature type="region of interest" description="Disordered" evidence="1">
    <location>
        <begin position="1"/>
        <end position="33"/>
    </location>
</feature>
<dbReference type="AlphaFoldDB" id="A0A1E4SUN2"/>
<feature type="compositionally biased region" description="Low complexity" evidence="1">
    <location>
        <begin position="278"/>
        <end position="294"/>
    </location>
</feature>
<evidence type="ECO:0000256" key="2">
    <source>
        <dbReference type="SAM" id="Phobius"/>
    </source>
</evidence>
<evidence type="ECO:0000256" key="1">
    <source>
        <dbReference type="SAM" id="MobiDB-lite"/>
    </source>
</evidence>
<dbReference type="EMBL" id="KV453866">
    <property type="protein sequence ID" value="ODV83201.1"/>
    <property type="molecule type" value="Genomic_DNA"/>
</dbReference>
<name>A0A1E4SUN2_9ASCO</name>
<feature type="transmembrane region" description="Helical" evidence="2">
    <location>
        <begin position="87"/>
        <end position="108"/>
    </location>
</feature>
<feature type="compositionally biased region" description="Basic and acidic residues" evidence="1">
    <location>
        <begin position="1"/>
        <end position="14"/>
    </location>
</feature>
<keyword evidence="2" id="KW-1133">Transmembrane helix</keyword>
<gene>
    <name evidence="3" type="ORF">CANARDRAFT_30145</name>
</gene>
<feature type="compositionally biased region" description="Basic residues" evidence="1">
    <location>
        <begin position="309"/>
        <end position="319"/>
    </location>
</feature>
<keyword evidence="4" id="KW-1185">Reference proteome</keyword>
<feature type="compositionally biased region" description="Acidic residues" evidence="1">
    <location>
        <begin position="388"/>
        <end position="404"/>
    </location>
</feature>
<protein>
    <submittedName>
        <fullName evidence="3">Uncharacterized protein</fullName>
    </submittedName>
</protein>
<feature type="compositionally biased region" description="Polar residues" evidence="1">
    <location>
        <begin position="327"/>
        <end position="336"/>
    </location>
</feature>